<dbReference type="Pfam" id="PF02515">
    <property type="entry name" value="CoA_transf_3"/>
    <property type="match status" value="1"/>
</dbReference>
<reference evidence="2 3" key="1">
    <citation type="submission" date="2018-05" db="EMBL/GenBank/DDBJ databases">
        <title>Oceanovita maritima gen. nov., sp. nov., a marine bacterium in the family Rhodobacteraceae isolated from surface seawater of Lundu port Xiamen, China.</title>
        <authorList>
            <person name="Hetharua B.H."/>
            <person name="Min D."/>
            <person name="Liao H."/>
            <person name="Tian Y."/>
        </authorList>
    </citation>
    <scope>NUCLEOTIDE SEQUENCE [LARGE SCALE GENOMIC DNA]</scope>
    <source>
        <strain evidence="2 3">FSX-11</strain>
    </source>
</reference>
<comment type="caution">
    <text evidence="2">The sequence shown here is derived from an EMBL/GenBank/DDBJ whole genome shotgun (WGS) entry which is preliminary data.</text>
</comment>
<dbReference type="InterPro" id="IPR050483">
    <property type="entry name" value="CoA-transferase_III_domain"/>
</dbReference>
<dbReference type="Proteomes" id="UP000248012">
    <property type="component" value="Unassembled WGS sequence"/>
</dbReference>
<protein>
    <submittedName>
        <fullName evidence="2">CoA transferase</fullName>
    </submittedName>
</protein>
<dbReference type="RefSeq" id="WP_110796135.1">
    <property type="nucleotide sequence ID" value="NZ_KZ826485.1"/>
</dbReference>
<dbReference type="PANTHER" id="PTHR48207">
    <property type="entry name" value="SUCCINATE--HYDROXYMETHYLGLUTARATE COA-TRANSFERASE"/>
    <property type="match status" value="1"/>
</dbReference>
<keyword evidence="3" id="KW-1185">Reference proteome</keyword>
<evidence type="ECO:0000313" key="2">
    <source>
        <dbReference type="EMBL" id="PYC47350.1"/>
    </source>
</evidence>
<proteinExistence type="predicted"/>
<dbReference type="PANTHER" id="PTHR48207:SF4">
    <property type="entry name" value="BLL6097 PROTEIN"/>
    <property type="match status" value="1"/>
</dbReference>
<dbReference type="SUPFAM" id="SSF89796">
    <property type="entry name" value="CoA-transferase family III (CaiB/BaiF)"/>
    <property type="match status" value="1"/>
</dbReference>
<dbReference type="OrthoDB" id="9806585at2"/>
<evidence type="ECO:0000256" key="1">
    <source>
        <dbReference type="ARBA" id="ARBA00022679"/>
    </source>
</evidence>
<sequence>MTNTSNPGPLSGVRVIDLTNVIMGPFATHILADMGADVVKIESADGDSVRGFPPARSEDMSGAFLHLNRNKRSIVLDLKSADGRAALDRLLEGADVFVHALRPKAIARLGYASERVRSLNPDIIYCGAYGFSVDGPYADKAAYDDIIQAGSGIASISSRLSANGEPAFLPTVLCDKLGGQAIAYGILAALFAREKGAGGQDIEVPMFETSIEFMMIEHMAGSMFEPSLGKPGYSRMLSKTRKPFRTSDGHCCILPYSDQNWRDFYDFVGCPELATNPKYSTLSTRVQNIDDLYAMIEHHACAHSTAEWVSFCDTHSIPCMPVLSFEDIVEDPHVKAVNLFQGATHPTEGRYKVIRSPVKFSGSEFSVRRHAPKLGQHTNEILTEIGMGPVIDPARAAEKS</sequence>
<dbReference type="InterPro" id="IPR044855">
    <property type="entry name" value="CoA-Trfase_III_dom3_sf"/>
</dbReference>
<dbReference type="Gene3D" id="3.30.1540.10">
    <property type="entry name" value="formyl-coa transferase, domain 3"/>
    <property type="match status" value="1"/>
</dbReference>
<accession>A0A2V4NC91</accession>
<organism evidence="2 3">
    <name type="scientific">Litorivita pollutaquae</name>
    <dbReference type="NCBI Taxonomy" id="2200892"/>
    <lineage>
        <taxon>Bacteria</taxon>
        <taxon>Pseudomonadati</taxon>
        <taxon>Pseudomonadota</taxon>
        <taxon>Alphaproteobacteria</taxon>
        <taxon>Rhodobacterales</taxon>
        <taxon>Paracoccaceae</taxon>
        <taxon>Litorivita</taxon>
    </lineage>
</organism>
<dbReference type="Gene3D" id="3.40.50.10540">
    <property type="entry name" value="Crotonobetainyl-coa:carnitine coa-transferase, domain 1"/>
    <property type="match status" value="1"/>
</dbReference>
<gene>
    <name evidence="2" type="ORF">DI396_10285</name>
</gene>
<evidence type="ECO:0000313" key="3">
    <source>
        <dbReference type="Proteomes" id="UP000248012"/>
    </source>
</evidence>
<keyword evidence="1 2" id="KW-0808">Transferase</keyword>
<dbReference type="AlphaFoldDB" id="A0A2V4NC91"/>
<dbReference type="InterPro" id="IPR023606">
    <property type="entry name" value="CoA-Trfase_III_dom_1_sf"/>
</dbReference>
<dbReference type="InterPro" id="IPR003673">
    <property type="entry name" value="CoA-Trfase_fam_III"/>
</dbReference>
<dbReference type="GO" id="GO:0008410">
    <property type="term" value="F:CoA-transferase activity"/>
    <property type="evidence" value="ECO:0007669"/>
    <property type="project" value="TreeGrafter"/>
</dbReference>
<dbReference type="EMBL" id="QFVT01000006">
    <property type="protein sequence ID" value="PYC47350.1"/>
    <property type="molecule type" value="Genomic_DNA"/>
</dbReference>
<name>A0A2V4NC91_9RHOB</name>